<dbReference type="GO" id="GO:0051539">
    <property type="term" value="F:4 iron, 4 sulfur cluster binding"/>
    <property type="evidence" value="ECO:0007669"/>
    <property type="project" value="UniProtKB-UniRule"/>
</dbReference>
<dbReference type="Pfam" id="PF00633">
    <property type="entry name" value="HHH"/>
    <property type="match status" value="1"/>
</dbReference>
<dbReference type="Gene3D" id="1.10.1670.10">
    <property type="entry name" value="Helix-hairpin-Helix base-excision DNA repair enzymes (C-terminal)"/>
    <property type="match status" value="1"/>
</dbReference>
<evidence type="ECO:0000313" key="16">
    <source>
        <dbReference type="Proteomes" id="UP000317158"/>
    </source>
</evidence>
<evidence type="ECO:0000256" key="10">
    <source>
        <dbReference type="ARBA" id="ARBA00023239"/>
    </source>
</evidence>
<evidence type="ECO:0000313" key="15">
    <source>
        <dbReference type="EMBL" id="RZN64937.1"/>
    </source>
</evidence>
<feature type="binding site" evidence="13">
    <location>
        <position position="188"/>
    </location>
    <ligand>
        <name>[4Fe-4S] cluster</name>
        <dbReference type="ChEBI" id="CHEBI:49883"/>
    </ligand>
</feature>
<keyword evidence="9 13" id="KW-0234">DNA repair</keyword>
<feature type="binding site" evidence="13">
    <location>
        <position position="198"/>
    </location>
    <ligand>
        <name>[4Fe-4S] cluster</name>
        <dbReference type="ChEBI" id="CHEBI:49883"/>
    </ligand>
</feature>
<organism evidence="15 16">
    <name type="scientific">Methanoliparum thermophilum</name>
    <dbReference type="NCBI Taxonomy" id="2491083"/>
    <lineage>
        <taxon>Archaea</taxon>
        <taxon>Methanobacteriati</taxon>
        <taxon>Methanobacteriota</taxon>
        <taxon>Candidatus Methanoliparia</taxon>
        <taxon>Candidatus Methanoliparales</taxon>
        <taxon>Candidatus Methanoliparaceae</taxon>
        <taxon>Candidatus Methanoliparum</taxon>
    </lineage>
</organism>
<dbReference type="NCBIfam" id="TIGR01083">
    <property type="entry name" value="nth"/>
    <property type="match status" value="1"/>
</dbReference>
<dbReference type="EMBL" id="RXIF01000004">
    <property type="protein sequence ID" value="RZN64937.1"/>
    <property type="molecule type" value="Genomic_DNA"/>
</dbReference>
<dbReference type="FunFam" id="1.10.340.30:FF:000001">
    <property type="entry name" value="Endonuclease III"/>
    <property type="match status" value="1"/>
</dbReference>
<evidence type="ECO:0000256" key="8">
    <source>
        <dbReference type="ARBA" id="ARBA00023125"/>
    </source>
</evidence>
<dbReference type="SMART" id="SM00525">
    <property type="entry name" value="FES"/>
    <property type="match status" value="1"/>
</dbReference>
<keyword evidence="5 13" id="KW-0378">Hydrolase</keyword>
<dbReference type="PIRSF" id="PIRSF001435">
    <property type="entry name" value="Nth"/>
    <property type="match status" value="1"/>
</dbReference>
<dbReference type="GO" id="GO:0141016">
    <property type="term" value="F:G/T mismatch-specific thymine-DNA glycosylase activity"/>
    <property type="evidence" value="ECO:0007669"/>
    <property type="project" value="UniProtKB-EC"/>
</dbReference>
<dbReference type="InterPro" id="IPR004035">
    <property type="entry name" value="Endouclease-III_FeS-bd_BS"/>
</dbReference>
<dbReference type="Gene3D" id="1.10.340.30">
    <property type="entry name" value="Hypothetical protein, domain 2"/>
    <property type="match status" value="1"/>
</dbReference>
<keyword evidence="3 13" id="KW-0479">Metal-binding</keyword>
<dbReference type="GO" id="GO:0006285">
    <property type="term" value="P:base-excision repair, AP site formation"/>
    <property type="evidence" value="ECO:0007669"/>
    <property type="project" value="TreeGrafter"/>
</dbReference>
<comment type="similarity">
    <text evidence="1 13">Belongs to the Nth/MutY family.</text>
</comment>
<keyword evidence="10 13" id="KW-0456">Lyase</keyword>
<dbReference type="InterPro" id="IPR023170">
    <property type="entry name" value="HhH_base_excis_C"/>
</dbReference>
<keyword evidence="7 13" id="KW-0411">Iron-sulfur</keyword>
<keyword evidence="2 13" id="KW-0004">4Fe-4S</keyword>
<comment type="caution">
    <text evidence="15">The sequence shown here is derived from an EMBL/GenBank/DDBJ whole genome shotgun (WGS) entry which is preliminary data.</text>
</comment>
<dbReference type="PROSITE" id="PS00764">
    <property type="entry name" value="ENDONUCLEASE_III_1"/>
    <property type="match status" value="1"/>
</dbReference>
<dbReference type="GO" id="GO:0000703">
    <property type="term" value="F:oxidized pyrimidine nucleobase lesion DNA N-glycosylase activity"/>
    <property type="evidence" value="ECO:0007669"/>
    <property type="project" value="TreeGrafter"/>
</dbReference>
<dbReference type="FunFam" id="1.10.1670.10:FF:000001">
    <property type="entry name" value="Endonuclease III"/>
    <property type="match status" value="1"/>
</dbReference>
<gene>
    <name evidence="13 15" type="primary">nth</name>
    <name evidence="15" type="ORF">EF806_02530</name>
</gene>
<proteinExistence type="inferred from homology"/>
<dbReference type="SMART" id="SM00478">
    <property type="entry name" value="ENDO3c"/>
    <property type="match status" value="1"/>
</dbReference>
<evidence type="ECO:0000256" key="1">
    <source>
        <dbReference type="ARBA" id="ARBA00008343"/>
    </source>
</evidence>
<sequence length="213" mass="24621">MSDNIKIMEILKKEYKNRLTTLEDSSFKDPFQILISCILSLRTRDKTTDEASKRLFSIVKRPEDVLKLTREEIEKIIHPVGFYRKKADTIYEISLQLVKEYNSSVPDTIDELLKFKGVGRKTANIVITHAYHKPGIAVDTHVHRISNRLGLVSTKNPDETEFALRNVIPKEYWISLNSLFVVHGQTICTPLSPKCSKCIIKEYCKRVNVKRSR</sequence>
<keyword evidence="11 13" id="KW-0326">Glycosidase</keyword>
<evidence type="ECO:0000256" key="4">
    <source>
        <dbReference type="ARBA" id="ARBA00022763"/>
    </source>
</evidence>
<feature type="binding site" evidence="13">
    <location>
        <position position="195"/>
    </location>
    <ligand>
        <name>[4Fe-4S] cluster</name>
        <dbReference type="ChEBI" id="CHEBI:49883"/>
    </ligand>
</feature>
<evidence type="ECO:0000256" key="13">
    <source>
        <dbReference type="HAMAP-Rule" id="MF_00942"/>
    </source>
</evidence>
<dbReference type="InterPro" id="IPR005759">
    <property type="entry name" value="Nth"/>
</dbReference>
<evidence type="ECO:0000256" key="3">
    <source>
        <dbReference type="ARBA" id="ARBA00022723"/>
    </source>
</evidence>
<comment type="function">
    <text evidence="13">DNA repair enzyme that has both DNA N-glycosylase activity and AP-lyase activity. The DNA N-glycosylase activity releases various damaged pyrimidines from DNA by cleaving the N-glycosidic bond, leaving an AP (apurinic/apyrimidinic) site. The AP-lyase activity cleaves the phosphodiester bond 3' to the AP site by a beta-elimination, leaving a 3'-terminal unsaturated sugar and a product with a terminal 5'-phosphate.</text>
</comment>
<comment type="catalytic activity">
    <reaction evidence="12">
        <text>Hydrolyzes mismatched double-stranded DNA and polynucleotides, releasing free thymine.</text>
        <dbReference type="EC" id="3.2.2.29"/>
    </reaction>
</comment>
<dbReference type="InterPro" id="IPR000445">
    <property type="entry name" value="HhH_motif"/>
</dbReference>
<reference evidence="15 16" key="1">
    <citation type="journal article" date="2019" name="Nat. Microbiol.">
        <title>Wide diversity of methane and short-chain alkane metabolisms in uncultured archaea.</title>
        <authorList>
            <person name="Borrel G."/>
            <person name="Adam P.S."/>
            <person name="McKay L.J."/>
            <person name="Chen L.X."/>
            <person name="Sierra-Garcia I.N."/>
            <person name="Sieber C.M."/>
            <person name="Letourneur Q."/>
            <person name="Ghozlane A."/>
            <person name="Andersen G.L."/>
            <person name="Li W.J."/>
            <person name="Hallam S.J."/>
            <person name="Muyzer G."/>
            <person name="de Oliveira V.M."/>
            <person name="Inskeep W.P."/>
            <person name="Banfield J.F."/>
            <person name="Gribaldo S."/>
        </authorList>
    </citation>
    <scope>NUCLEOTIDE SEQUENCE [LARGE SCALE GENOMIC DNA]</scope>
    <source>
        <strain evidence="15">NM1a</strain>
    </source>
</reference>
<evidence type="ECO:0000256" key="12">
    <source>
        <dbReference type="ARBA" id="ARBA00052915"/>
    </source>
</evidence>
<dbReference type="Proteomes" id="UP000317158">
    <property type="component" value="Unassembled WGS sequence"/>
</dbReference>
<dbReference type="AlphaFoldDB" id="A0A520KSN7"/>
<dbReference type="Pfam" id="PF10576">
    <property type="entry name" value="EndIII_4Fe-2S"/>
    <property type="match status" value="1"/>
</dbReference>
<keyword evidence="4 13" id="KW-0227">DNA damage</keyword>
<accession>A0A520KSN7</accession>
<evidence type="ECO:0000256" key="5">
    <source>
        <dbReference type="ARBA" id="ARBA00022801"/>
    </source>
</evidence>
<keyword evidence="15" id="KW-0255">Endonuclease</keyword>
<dbReference type="CDD" id="cd00056">
    <property type="entry name" value="ENDO3c"/>
    <property type="match status" value="1"/>
</dbReference>
<dbReference type="GO" id="GO:0006289">
    <property type="term" value="P:nucleotide-excision repair"/>
    <property type="evidence" value="ECO:0007669"/>
    <property type="project" value="TreeGrafter"/>
</dbReference>
<dbReference type="GO" id="GO:0140078">
    <property type="term" value="F:class I DNA-(apurinic or apyrimidinic site) endonuclease activity"/>
    <property type="evidence" value="ECO:0007669"/>
    <property type="project" value="UniProtKB-EC"/>
</dbReference>
<dbReference type="SUPFAM" id="SSF48150">
    <property type="entry name" value="DNA-glycosylase"/>
    <property type="match status" value="1"/>
</dbReference>
<evidence type="ECO:0000259" key="14">
    <source>
        <dbReference type="SMART" id="SM00478"/>
    </source>
</evidence>
<keyword evidence="6 13" id="KW-0408">Iron</keyword>
<dbReference type="GO" id="GO:0046872">
    <property type="term" value="F:metal ion binding"/>
    <property type="evidence" value="ECO:0007669"/>
    <property type="project" value="UniProtKB-KW"/>
</dbReference>
<evidence type="ECO:0000256" key="2">
    <source>
        <dbReference type="ARBA" id="ARBA00022485"/>
    </source>
</evidence>
<dbReference type="InterPro" id="IPR003265">
    <property type="entry name" value="HhH-GPD_domain"/>
</dbReference>
<evidence type="ECO:0000256" key="9">
    <source>
        <dbReference type="ARBA" id="ARBA00023204"/>
    </source>
</evidence>
<dbReference type="InterPro" id="IPR003651">
    <property type="entry name" value="Endonuclease3_FeS-loop_motif"/>
</dbReference>
<comment type="cofactor">
    <cofactor evidence="13">
        <name>[4Fe-4S] cluster</name>
        <dbReference type="ChEBI" id="CHEBI:49883"/>
    </cofactor>
    <text evidence="13">Binds 1 [4Fe-4S] cluster.</text>
</comment>
<dbReference type="PANTHER" id="PTHR43286">
    <property type="entry name" value="ENDONUCLEASE III-LIKE PROTEIN 1"/>
    <property type="match status" value="1"/>
</dbReference>
<keyword evidence="8 13" id="KW-0238">DNA-binding</keyword>
<dbReference type="EC" id="4.2.99.18" evidence="13"/>
<feature type="binding site" evidence="13">
    <location>
        <position position="204"/>
    </location>
    <ligand>
        <name>[4Fe-4S] cluster</name>
        <dbReference type="ChEBI" id="CHEBI:49883"/>
    </ligand>
</feature>
<feature type="domain" description="HhH-GPD" evidence="14">
    <location>
        <begin position="39"/>
        <end position="186"/>
    </location>
</feature>
<evidence type="ECO:0000256" key="11">
    <source>
        <dbReference type="ARBA" id="ARBA00023295"/>
    </source>
</evidence>
<keyword evidence="15" id="KW-0540">Nuclease</keyword>
<comment type="catalytic activity">
    <reaction evidence="13">
        <text>2'-deoxyribonucleotide-(2'-deoxyribose 5'-phosphate)-2'-deoxyribonucleotide-DNA = a 3'-end 2'-deoxyribonucleotide-(2,3-dehydro-2,3-deoxyribose 5'-phosphate)-DNA + a 5'-end 5'-phospho-2'-deoxyribonucleoside-DNA + H(+)</text>
        <dbReference type="Rhea" id="RHEA:66592"/>
        <dbReference type="Rhea" id="RHEA-COMP:13180"/>
        <dbReference type="Rhea" id="RHEA-COMP:16897"/>
        <dbReference type="Rhea" id="RHEA-COMP:17067"/>
        <dbReference type="ChEBI" id="CHEBI:15378"/>
        <dbReference type="ChEBI" id="CHEBI:136412"/>
        <dbReference type="ChEBI" id="CHEBI:157695"/>
        <dbReference type="ChEBI" id="CHEBI:167181"/>
        <dbReference type="EC" id="4.2.99.18"/>
    </reaction>
</comment>
<dbReference type="PANTHER" id="PTHR43286:SF1">
    <property type="entry name" value="ENDONUCLEASE III-LIKE PROTEIN 1"/>
    <property type="match status" value="1"/>
</dbReference>
<dbReference type="GO" id="GO:0003677">
    <property type="term" value="F:DNA binding"/>
    <property type="evidence" value="ECO:0007669"/>
    <property type="project" value="UniProtKB-UniRule"/>
</dbReference>
<protein>
    <recommendedName>
        <fullName evidence="13">Endonuclease III</fullName>
        <ecNumber evidence="13">4.2.99.18</ecNumber>
    </recommendedName>
    <alternativeName>
        <fullName evidence="13">DNA-(apurinic or apyrimidinic site) lyase</fullName>
    </alternativeName>
</protein>
<dbReference type="Pfam" id="PF00730">
    <property type="entry name" value="HhH-GPD"/>
    <property type="match status" value="1"/>
</dbReference>
<evidence type="ECO:0000256" key="7">
    <source>
        <dbReference type="ARBA" id="ARBA00023014"/>
    </source>
</evidence>
<dbReference type="InterPro" id="IPR011257">
    <property type="entry name" value="DNA_glycosylase"/>
</dbReference>
<name>A0A520KSN7_METT2</name>
<evidence type="ECO:0000256" key="6">
    <source>
        <dbReference type="ARBA" id="ARBA00023004"/>
    </source>
</evidence>
<dbReference type="HAMAP" id="MF_00942">
    <property type="entry name" value="Nth"/>
    <property type="match status" value="1"/>
</dbReference>